<reference evidence="1 2" key="1">
    <citation type="submission" date="2017-02" db="EMBL/GenBank/DDBJ databases">
        <title>The new phylogeny of genus Mycobacterium.</title>
        <authorList>
            <person name="Tortoli E."/>
            <person name="Trovato A."/>
            <person name="Cirillo D.M."/>
        </authorList>
    </citation>
    <scope>NUCLEOTIDE SEQUENCE [LARGE SCALE GENOMIC DNA]</scope>
    <source>
        <strain evidence="1 2">DSM 44471</strain>
    </source>
</reference>
<gene>
    <name evidence="1" type="ORF">BST25_17940</name>
</gene>
<name>A0A1X0DGP3_MYCHE</name>
<dbReference type="EMBL" id="MVHR01000029">
    <property type="protein sequence ID" value="ORA71000.1"/>
    <property type="molecule type" value="Genomic_DNA"/>
</dbReference>
<dbReference type="OrthoDB" id="4963680at2"/>
<proteinExistence type="predicted"/>
<dbReference type="AlphaFoldDB" id="A0A1X0DGP3"/>
<evidence type="ECO:0000313" key="2">
    <source>
        <dbReference type="Proteomes" id="UP000192566"/>
    </source>
</evidence>
<evidence type="ECO:0000313" key="1">
    <source>
        <dbReference type="EMBL" id="ORA71000.1"/>
    </source>
</evidence>
<accession>A0A1X0DGP3</accession>
<comment type="caution">
    <text evidence="1">The sequence shown here is derived from an EMBL/GenBank/DDBJ whole genome shotgun (WGS) entry which is preliminary data.</text>
</comment>
<organism evidence="1 2">
    <name type="scientific">Mycobacterium heidelbergense</name>
    <dbReference type="NCBI Taxonomy" id="53376"/>
    <lineage>
        <taxon>Bacteria</taxon>
        <taxon>Bacillati</taxon>
        <taxon>Actinomycetota</taxon>
        <taxon>Actinomycetes</taxon>
        <taxon>Mycobacteriales</taxon>
        <taxon>Mycobacteriaceae</taxon>
        <taxon>Mycobacterium</taxon>
        <taxon>Mycobacterium simiae complex</taxon>
    </lineage>
</organism>
<dbReference type="STRING" id="53376.BST25_17940"/>
<sequence length="613" mass="64793">MTTTGAADTAADVEWWVFRLSKAARAGAVFDPTDGKPVDPADGARWPVEHCLPAAALRRVLTDRELAVDPRGLRIRAVRIRDGLDLANITFPHPLHLVSCALDVGVDLSGAEVKELSFAGSHTERLLFDQAAITGDVQAGEGFTVHGEVRAIGVHIGGQLILDGATLRNPGGNALALDGADIRGGIFAGEGFTTEGEVRAVGARIGGQVNLNGATLRNRGGDALSLDGADISDEVFASDGFTAEGGVRFPRARIGANLTLDGANLSHPGGEALSLNWANIGGDVSAKDRFTADGEVRAIRARIGGNLDLAGATLRNPGGNALGLDNTEINGEMFADDGFTVDGQVRAHSVRVGGGLSLRRATVRNPGGNALNLEAASVKRLILEQVDVEGVVRLYRTVIGDLVTEENPPKPFVATGWEVTDIHGPLRDNSAAARRWLASTRETSAQPWHALAAVYERNGDPASARRLRVAAANKVTRQSPWPTRVLRSVYGAVVGHGYYPLLAGVWIAVIVLIGSVTVAWNRDDFVQNRDATNSAAVAYLHQTRNPPPTEAPFRPISYTLSALLPATVGNAASGWTIRATWLSFLLNLLKLTSWALTALFVAGITGLLRKDKG</sequence>
<dbReference type="RefSeq" id="WP_083075696.1">
    <property type="nucleotide sequence ID" value="NZ_MVHR01000029.1"/>
</dbReference>
<keyword evidence="2" id="KW-1185">Reference proteome</keyword>
<dbReference type="Proteomes" id="UP000192566">
    <property type="component" value="Unassembled WGS sequence"/>
</dbReference>
<protein>
    <submittedName>
        <fullName evidence="1">Uncharacterized protein</fullName>
    </submittedName>
</protein>